<dbReference type="InterPro" id="IPR007387">
    <property type="entry name" value="TRAP_DctQ"/>
</dbReference>
<reference evidence="11 12" key="1">
    <citation type="journal article" date="2008" name="Appl. Environ. Microbiol.">
        <title>Genomic insights into Mn(II) oxidation by the marine alphaproteobacterium Aurantimonas sp. strain SI85-9A1.</title>
        <authorList>
            <person name="Dick G.J."/>
            <person name="Podell S."/>
            <person name="Johnson H.A."/>
            <person name="Rivera-Espinoza Y."/>
            <person name="Bernier-Latmani R."/>
            <person name="McCarthy J.K."/>
            <person name="Torpey J.W."/>
            <person name="Clement B.G."/>
            <person name="Gaasterland T."/>
            <person name="Tebo B.M."/>
        </authorList>
    </citation>
    <scope>NUCLEOTIDE SEQUENCE [LARGE SCALE GENOMIC DNA]</scope>
    <source>
        <strain evidence="11 12">SI85-9A1</strain>
    </source>
</reference>
<evidence type="ECO:0000256" key="1">
    <source>
        <dbReference type="ARBA" id="ARBA00004429"/>
    </source>
</evidence>
<feature type="transmembrane region" description="Helical" evidence="9">
    <location>
        <begin position="70"/>
        <end position="94"/>
    </location>
</feature>
<evidence type="ECO:0000256" key="2">
    <source>
        <dbReference type="ARBA" id="ARBA00022448"/>
    </source>
</evidence>
<sequence length="187" mass="20498">MEAACLALQLSKVPSMRKAVLTAAEKLTVLTHNLSALLLALATALVFWQVVTRFVLGDAAAWSEVLARGVVIWMVFLVAGAGFRLSAMIPLEFVRSVLPDRMQRSVSFIVLLGILAFLGVLTWFGVLMTIRVSTQQVAMLNIPISWLYAAIPVGAVLAIPGAILEFLRPIEPSRADYDVQRDRESFE</sequence>
<name>Q1YHU3_AURMS</name>
<gene>
    <name evidence="11" type="ORF">SI859A1_00138</name>
</gene>
<evidence type="ECO:0000313" key="11">
    <source>
        <dbReference type="EMBL" id="EAS49486.1"/>
    </source>
</evidence>
<dbReference type="AlphaFoldDB" id="Q1YHU3"/>
<comment type="caution">
    <text evidence="11">The sequence shown here is derived from an EMBL/GenBank/DDBJ whole genome shotgun (WGS) entry which is preliminary data.</text>
</comment>
<dbReference type="EMBL" id="AAPJ01000004">
    <property type="protein sequence ID" value="EAS49486.1"/>
    <property type="molecule type" value="Genomic_DNA"/>
</dbReference>
<feature type="transmembrane region" description="Helical" evidence="9">
    <location>
        <begin position="106"/>
        <end position="126"/>
    </location>
</feature>
<dbReference type="Pfam" id="PF04290">
    <property type="entry name" value="DctQ"/>
    <property type="match status" value="1"/>
</dbReference>
<dbReference type="GO" id="GO:0015740">
    <property type="term" value="P:C4-dicarboxylate transport"/>
    <property type="evidence" value="ECO:0007669"/>
    <property type="project" value="TreeGrafter"/>
</dbReference>
<proteinExistence type="inferred from homology"/>
<dbReference type="HOGENOM" id="CLU_086356_9_4_5"/>
<accession>Q1YHU3</accession>
<dbReference type="InterPro" id="IPR055348">
    <property type="entry name" value="DctQ"/>
</dbReference>
<feature type="transmembrane region" description="Helical" evidence="9">
    <location>
        <begin position="146"/>
        <end position="167"/>
    </location>
</feature>
<comment type="subcellular location">
    <subcellularLocation>
        <location evidence="1 9">Cell inner membrane</location>
        <topology evidence="1 9">Multi-pass membrane protein</topology>
    </subcellularLocation>
</comment>
<organism evidence="11 12">
    <name type="scientific">Aurantimonas manganoxydans (strain ATCC BAA-1229 / DSM 21871 / SI85-9A1)</name>
    <dbReference type="NCBI Taxonomy" id="287752"/>
    <lineage>
        <taxon>Bacteria</taxon>
        <taxon>Pseudomonadati</taxon>
        <taxon>Pseudomonadota</taxon>
        <taxon>Alphaproteobacteria</taxon>
        <taxon>Hyphomicrobiales</taxon>
        <taxon>Aurantimonadaceae</taxon>
        <taxon>Aurantimonas</taxon>
    </lineage>
</organism>
<dbReference type="Proteomes" id="UP000000321">
    <property type="component" value="Unassembled WGS sequence"/>
</dbReference>
<evidence type="ECO:0000256" key="3">
    <source>
        <dbReference type="ARBA" id="ARBA00022475"/>
    </source>
</evidence>
<keyword evidence="3" id="KW-1003">Cell membrane</keyword>
<keyword evidence="4 9" id="KW-0997">Cell inner membrane</keyword>
<comment type="similarity">
    <text evidence="8 9">Belongs to the TRAP transporter small permease family.</text>
</comment>
<comment type="subunit">
    <text evidence="9">The complex comprises the extracytoplasmic solute receptor protein and the two transmembrane proteins.</text>
</comment>
<keyword evidence="7 9" id="KW-0472">Membrane</keyword>
<keyword evidence="12" id="KW-1185">Reference proteome</keyword>
<evidence type="ECO:0000256" key="9">
    <source>
        <dbReference type="RuleBase" id="RU369079"/>
    </source>
</evidence>
<dbReference type="BioCyc" id="AURANTIMONAS:SI859A1_00138-MONOMER"/>
<evidence type="ECO:0000313" key="12">
    <source>
        <dbReference type="Proteomes" id="UP000000321"/>
    </source>
</evidence>
<feature type="domain" description="Tripartite ATP-independent periplasmic transporters DctQ component" evidence="10">
    <location>
        <begin position="43"/>
        <end position="169"/>
    </location>
</feature>
<evidence type="ECO:0000256" key="8">
    <source>
        <dbReference type="ARBA" id="ARBA00038436"/>
    </source>
</evidence>
<feature type="transmembrane region" description="Helical" evidence="9">
    <location>
        <begin position="27"/>
        <end position="50"/>
    </location>
</feature>
<evidence type="ECO:0000256" key="5">
    <source>
        <dbReference type="ARBA" id="ARBA00022692"/>
    </source>
</evidence>
<dbReference type="GO" id="GO:0022857">
    <property type="term" value="F:transmembrane transporter activity"/>
    <property type="evidence" value="ECO:0007669"/>
    <property type="project" value="UniProtKB-UniRule"/>
</dbReference>
<protein>
    <recommendedName>
        <fullName evidence="9">TRAP transporter small permease protein</fullName>
    </recommendedName>
</protein>
<evidence type="ECO:0000256" key="4">
    <source>
        <dbReference type="ARBA" id="ARBA00022519"/>
    </source>
</evidence>
<dbReference type="PANTHER" id="PTHR35011">
    <property type="entry name" value="2,3-DIKETO-L-GULONATE TRAP TRANSPORTER SMALL PERMEASE PROTEIN YIAM"/>
    <property type="match status" value="1"/>
</dbReference>
<evidence type="ECO:0000256" key="7">
    <source>
        <dbReference type="ARBA" id="ARBA00023136"/>
    </source>
</evidence>
<evidence type="ECO:0000259" key="10">
    <source>
        <dbReference type="Pfam" id="PF04290"/>
    </source>
</evidence>
<evidence type="ECO:0000256" key="6">
    <source>
        <dbReference type="ARBA" id="ARBA00022989"/>
    </source>
</evidence>
<keyword evidence="2 9" id="KW-0813">Transport</keyword>
<dbReference type="GO" id="GO:0005886">
    <property type="term" value="C:plasma membrane"/>
    <property type="evidence" value="ECO:0007669"/>
    <property type="project" value="UniProtKB-SubCell"/>
</dbReference>
<comment type="function">
    <text evidence="9">Part of the tripartite ATP-independent periplasmic (TRAP) transport system.</text>
</comment>
<dbReference type="PANTHER" id="PTHR35011:SF2">
    <property type="entry name" value="2,3-DIKETO-L-GULONATE TRAP TRANSPORTER SMALL PERMEASE PROTEIN YIAM"/>
    <property type="match status" value="1"/>
</dbReference>
<keyword evidence="5 9" id="KW-0812">Transmembrane</keyword>
<keyword evidence="6 9" id="KW-1133">Transmembrane helix</keyword>